<reference evidence="3" key="1">
    <citation type="journal article" date="2019" name="Int. J. Syst. Evol. Microbiol.">
        <title>The Global Catalogue of Microorganisms (GCM) 10K type strain sequencing project: providing services to taxonomists for standard genome sequencing and annotation.</title>
        <authorList>
            <consortium name="The Broad Institute Genomics Platform"/>
            <consortium name="The Broad Institute Genome Sequencing Center for Infectious Disease"/>
            <person name="Wu L."/>
            <person name="Ma J."/>
        </authorList>
    </citation>
    <scope>NUCLEOTIDE SEQUENCE [LARGE SCALE GENOMIC DNA]</scope>
    <source>
        <strain evidence="3">KCTC 23707</strain>
    </source>
</reference>
<feature type="region of interest" description="Disordered" evidence="1">
    <location>
        <begin position="51"/>
        <end position="88"/>
    </location>
</feature>
<comment type="caution">
    <text evidence="2">The sequence shown here is derived from an EMBL/GenBank/DDBJ whole genome shotgun (WGS) entry which is preliminary data.</text>
</comment>
<evidence type="ECO:0000256" key="1">
    <source>
        <dbReference type="SAM" id="MobiDB-lite"/>
    </source>
</evidence>
<sequence>MANTEDRLFEEWKARAGLTSDGASAEERIASTLEYIAFKLHRLELVLEEIRDEIAEDEDDDDDDEDDEEDDDADDEEDEEDDEDRQMN</sequence>
<name>A0ABW5DH88_9HYPH</name>
<accession>A0ABW5DH88</accession>
<evidence type="ECO:0000313" key="3">
    <source>
        <dbReference type="Proteomes" id="UP001597373"/>
    </source>
</evidence>
<feature type="compositionally biased region" description="Acidic residues" evidence="1">
    <location>
        <begin position="54"/>
        <end position="88"/>
    </location>
</feature>
<organism evidence="2 3">
    <name type="scientific">Chelativorans composti</name>
    <dbReference type="NCBI Taxonomy" id="768533"/>
    <lineage>
        <taxon>Bacteria</taxon>
        <taxon>Pseudomonadati</taxon>
        <taxon>Pseudomonadota</taxon>
        <taxon>Alphaproteobacteria</taxon>
        <taxon>Hyphomicrobiales</taxon>
        <taxon>Phyllobacteriaceae</taxon>
        <taxon>Chelativorans</taxon>
    </lineage>
</organism>
<keyword evidence="3" id="KW-1185">Reference proteome</keyword>
<dbReference type="Proteomes" id="UP001597373">
    <property type="component" value="Unassembled WGS sequence"/>
</dbReference>
<dbReference type="RefSeq" id="WP_345100606.1">
    <property type="nucleotide sequence ID" value="NZ_BAABGS010000075.1"/>
</dbReference>
<evidence type="ECO:0000313" key="2">
    <source>
        <dbReference type="EMBL" id="MFD2260075.1"/>
    </source>
</evidence>
<gene>
    <name evidence="2" type="ORF">ACFSMZ_09885</name>
</gene>
<protein>
    <submittedName>
        <fullName evidence="2">Uncharacterized protein</fullName>
    </submittedName>
</protein>
<proteinExistence type="predicted"/>
<dbReference type="EMBL" id="JBHUIR010000034">
    <property type="protein sequence ID" value="MFD2260075.1"/>
    <property type="molecule type" value="Genomic_DNA"/>
</dbReference>